<dbReference type="PANTHER" id="PTHR30521">
    <property type="entry name" value="DEFERROCHELATASE/PEROXIDASE"/>
    <property type="match status" value="1"/>
</dbReference>
<evidence type="ECO:0000313" key="9">
    <source>
        <dbReference type="Proteomes" id="UP000251956"/>
    </source>
</evidence>
<feature type="domain" description="DyP dimeric alpha+beta barrel" evidence="7">
    <location>
        <begin position="9"/>
        <end position="138"/>
    </location>
</feature>
<accession>A0A330GPI8</accession>
<dbReference type="OrthoDB" id="236246at2"/>
<dbReference type="RefSeq" id="WP_112128909.1">
    <property type="nucleotide sequence ID" value="NZ_QMBQ01000005.1"/>
</dbReference>
<reference evidence="9" key="1">
    <citation type="submission" date="2018-06" db="EMBL/GenBank/DDBJ databases">
        <authorList>
            <person name="Helene L.C."/>
            <person name="Dall'Agnol R."/>
            <person name="Delamuta J.R."/>
            <person name="Hungria M."/>
        </authorList>
    </citation>
    <scope>NUCLEOTIDE SEQUENCE [LARGE SCALE GENOMIC DNA]</scope>
    <source>
        <strain evidence="9">CNPSo 3140</strain>
    </source>
</reference>
<dbReference type="Proteomes" id="UP000251956">
    <property type="component" value="Unassembled WGS sequence"/>
</dbReference>
<evidence type="ECO:0000313" key="8">
    <source>
        <dbReference type="EMBL" id="RAZ75132.1"/>
    </source>
</evidence>
<dbReference type="GO" id="GO:0005829">
    <property type="term" value="C:cytosol"/>
    <property type="evidence" value="ECO:0007669"/>
    <property type="project" value="TreeGrafter"/>
</dbReference>
<protein>
    <submittedName>
        <fullName evidence="8">Peroxidase</fullName>
    </submittedName>
</protein>
<dbReference type="InterPro" id="IPR011008">
    <property type="entry name" value="Dimeric_a/b-barrel"/>
</dbReference>
<dbReference type="AlphaFoldDB" id="A0A330GPI8"/>
<proteinExistence type="predicted"/>
<comment type="caution">
    <text evidence="8">The sequence shown here is derived from an EMBL/GenBank/DDBJ whole genome shotgun (WGS) entry which is preliminary data.</text>
</comment>
<comment type="cofactor">
    <cofactor evidence="1">
        <name>heme b</name>
        <dbReference type="ChEBI" id="CHEBI:60344"/>
    </cofactor>
</comment>
<keyword evidence="2 8" id="KW-0575">Peroxidase</keyword>
<dbReference type="GO" id="GO:0020037">
    <property type="term" value="F:heme binding"/>
    <property type="evidence" value="ECO:0007669"/>
    <property type="project" value="InterPro"/>
</dbReference>
<organism evidence="8 9">
    <name type="scientific">Mesorhizobium atlanticum</name>
    <dbReference type="NCBI Taxonomy" id="2233532"/>
    <lineage>
        <taxon>Bacteria</taxon>
        <taxon>Pseudomonadati</taxon>
        <taxon>Pseudomonadota</taxon>
        <taxon>Alphaproteobacteria</taxon>
        <taxon>Hyphomicrobiales</taxon>
        <taxon>Phyllobacteriaceae</taxon>
        <taxon>Mesorhizobium</taxon>
    </lineage>
</organism>
<feature type="compositionally biased region" description="Basic and acidic residues" evidence="6">
    <location>
        <begin position="280"/>
        <end position="289"/>
    </location>
</feature>
<evidence type="ECO:0000256" key="2">
    <source>
        <dbReference type="ARBA" id="ARBA00022559"/>
    </source>
</evidence>
<dbReference type="Pfam" id="PF21105">
    <property type="entry name" value="DyP_N"/>
    <property type="match status" value="1"/>
</dbReference>
<keyword evidence="4" id="KW-0560">Oxidoreductase</keyword>
<evidence type="ECO:0000256" key="1">
    <source>
        <dbReference type="ARBA" id="ARBA00001970"/>
    </source>
</evidence>
<keyword evidence="5" id="KW-0408">Iron</keyword>
<evidence type="ECO:0000259" key="7">
    <source>
        <dbReference type="Pfam" id="PF21105"/>
    </source>
</evidence>
<dbReference type="SUPFAM" id="SSF54909">
    <property type="entry name" value="Dimeric alpha+beta barrel"/>
    <property type="match status" value="1"/>
</dbReference>
<evidence type="ECO:0000256" key="3">
    <source>
        <dbReference type="ARBA" id="ARBA00022723"/>
    </source>
</evidence>
<keyword evidence="9" id="KW-1185">Reference proteome</keyword>
<feature type="region of interest" description="Disordered" evidence="6">
    <location>
        <begin position="273"/>
        <end position="307"/>
    </location>
</feature>
<evidence type="ECO:0000256" key="6">
    <source>
        <dbReference type="SAM" id="MobiDB-lite"/>
    </source>
</evidence>
<dbReference type="PANTHER" id="PTHR30521:SF5">
    <property type="entry name" value="BLR4509 PROTEIN"/>
    <property type="match status" value="1"/>
</dbReference>
<evidence type="ECO:0000256" key="5">
    <source>
        <dbReference type="ARBA" id="ARBA00023004"/>
    </source>
</evidence>
<gene>
    <name evidence="8" type="ORF">DPM35_19700</name>
</gene>
<dbReference type="InterPro" id="IPR006314">
    <property type="entry name" value="Dyp_peroxidase"/>
</dbReference>
<reference evidence="8 9" key="2">
    <citation type="submission" date="2018-07" db="EMBL/GenBank/DDBJ databases">
        <title>Diversity of Mesorhizobium strains in Brazil.</title>
        <authorList>
            <person name="Helene L.C.F."/>
            <person name="Dall'Agnol R."/>
            <person name="Delamuta J.R.M."/>
            <person name="Hungria M."/>
        </authorList>
    </citation>
    <scope>NUCLEOTIDE SEQUENCE [LARGE SCALE GENOMIC DNA]</scope>
    <source>
        <strain evidence="8 9">CNPSo 3140</strain>
    </source>
</reference>
<keyword evidence="3" id="KW-0479">Metal-binding</keyword>
<dbReference type="GO" id="GO:0004601">
    <property type="term" value="F:peroxidase activity"/>
    <property type="evidence" value="ECO:0007669"/>
    <property type="project" value="UniProtKB-KW"/>
</dbReference>
<sequence>MPVQLELDDIQGTVLRNRPMPYFGAYLLFRIDDAKQARTLLRRLLPYVTSAADWDRPVEDAWINVVLTFEGLRRLGLSETILAEFPVEFRQGMAARKVFLGDVGASDPEHWDMPHGANGFHVGLLVMAASDELRQQKLAVGHEALAGLGGVKLVGRVDVGVPPNLREHFGFADGISRPYIEGQGGAPLPGQGEPAKAGEFVLGYVNELGVVATGPGPEALWRNGTYLAIRKIHQDVAAFRKYLRDNADSPAGQEFVAAKMMGRWRSGCPLALAPEADDPELGRDSRRNNDFAYYGEDPDGRRTPVGSHIRRVNPRDALKESLTDARLHRLLRRGSSYGPMLPEGVLEDDGQDRGIILALVNANPGRQFEFVQSQWINDGDFVSEGSRTDPIAGRRDHSADYAFPARPVRRRLAGLLDFAVTRGGEHVFLPGIGGLRWLAGGGDLQT</sequence>
<dbReference type="GO" id="GO:0046872">
    <property type="term" value="F:metal ion binding"/>
    <property type="evidence" value="ECO:0007669"/>
    <property type="project" value="UniProtKB-KW"/>
</dbReference>
<name>A0A330GPI8_9HYPH</name>
<evidence type="ECO:0000256" key="4">
    <source>
        <dbReference type="ARBA" id="ARBA00023002"/>
    </source>
</evidence>
<dbReference type="InterPro" id="IPR049509">
    <property type="entry name" value="DyP_N"/>
</dbReference>
<dbReference type="PROSITE" id="PS51404">
    <property type="entry name" value="DYP_PEROXIDASE"/>
    <property type="match status" value="1"/>
</dbReference>
<dbReference type="EMBL" id="QMBQ01000005">
    <property type="protein sequence ID" value="RAZ75132.1"/>
    <property type="molecule type" value="Genomic_DNA"/>
</dbReference>